<evidence type="ECO:0000256" key="1">
    <source>
        <dbReference type="SAM" id="SignalP"/>
    </source>
</evidence>
<organism evidence="2">
    <name type="scientific">uncultured Planctomycetota bacterium</name>
    <dbReference type="NCBI Taxonomy" id="120965"/>
    <lineage>
        <taxon>Bacteria</taxon>
        <taxon>Pseudomonadati</taxon>
        <taxon>Planctomycetota</taxon>
        <taxon>environmental samples</taxon>
    </lineage>
</organism>
<dbReference type="GO" id="GO:0030246">
    <property type="term" value="F:carbohydrate binding"/>
    <property type="evidence" value="ECO:0007669"/>
    <property type="project" value="InterPro"/>
</dbReference>
<proteinExistence type="predicted"/>
<dbReference type="Pfam" id="PF13620">
    <property type="entry name" value="CarboxypepD_reg"/>
    <property type="match status" value="1"/>
</dbReference>
<feature type="chain" id="PRO_5008517705" description="Carboxypeptidase regulatory-like domain-containing protein" evidence="1">
    <location>
        <begin position="32"/>
        <end position="200"/>
    </location>
</feature>
<reference evidence="2" key="1">
    <citation type="submission" date="2015-11" db="EMBL/GenBank/DDBJ databases">
        <title>Genomes of Abundant and Widespread Viruses from the Deep Ocean.</title>
        <authorList>
            <person name="Mizuno C.M."/>
            <person name="Ghai R."/>
            <person name="Saghai A."/>
            <person name="Lopez-Garcia P."/>
            <person name="Rodriguez-Valera F."/>
        </authorList>
    </citation>
    <scope>NUCLEOTIDE SEQUENCE</scope>
</reference>
<accession>A0A1B0Z231</accession>
<name>A0A1B0Z231_9BACT</name>
<dbReference type="Gene3D" id="2.60.40.10">
    <property type="entry name" value="Immunoglobulins"/>
    <property type="match status" value="1"/>
</dbReference>
<dbReference type="AlphaFoldDB" id="A0A1B0Z231"/>
<dbReference type="InterPro" id="IPR013783">
    <property type="entry name" value="Ig-like_fold"/>
</dbReference>
<keyword evidence="1" id="KW-0732">Signal</keyword>
<evidence type="ECO:0000313" key="2">
    <source>
        <dbReference type="EMBL" id="ANO58250.1"/>
    </source>
</evidence>
<dbReference type="SUPFAM" id="SSF49452">
    <property type="entry name" value="Starch-binding domain-like"/>
    <property type="match status" value="1"/>
</dbReference>
<protein>
    <recommendedName>
        <fullName evidence="3">Carboxypeptidase regulatory-like domain-containing protein</fullName>
    </recommendedName>
</protein>
<dbReference type="EMBL" id="KT997803">
    <property type="protein sequence ID" value="ANO58250.1"/>
    <property type="molecule type" value="Genomic_DNA"/>
</dbReference>
<sequence length="200" mass="21578">MKRILRRKTWTWSLTALSCVGLLMGQLPAWAFGPSPEANKPASGTQPATSISDVALDETGHFSGQVVDDQGQSRGGIVVVLRQGHREVARTQTDSRGHFAMANIPAGLYQVDVGSTRSVYRIWTNESAPPGSRQQVVLVSSPEQIVRGNHIEGTIDQLDAITLALVSTSIASLVVAGITLDKVDDLERQLDDLEIQPRSP</sequence>
<evidence type="ECO:0008006" key="3">
    <source>
        <dbReference type="Google" id="ProtNLM"/>
    </source>
</evidence>
<dbReference type="InterPro" id="IPR013784">
    <property type="entry name" value="Carb-bd-like_fold"/>
</dbReference>
<feature type="signal peptide" evidence="1">
    <location>
        <begin position="1"/>
        <end position="31"/>
    </location>
</feature>
<dbReference type="PROSITE" id="PS51257">
    <property type="entry name" value="PROKAR_LIPOPROTEIN"/>
    <property type="match status" value="1"/>
</dbReference>